<evidence type="ECO:0000256" key="2">
    <source>
        <dbReference type="ARBA" id="ARBA00022679"/>
    </source>
</evidence>
<keyword evidence="1" id="KW-0328">Glycosyltransferase</keyword>
<proteinExistence type="predicted"/>
<dbReference type="PANTHER" id="PTHR45947:SF3">
    <property type="entry name" value="SULFOQUINOVOSYL TRANSFERASE SQD2"/>
    <property type="match status" value="1"/>
</dbReference>
<evidence type="ECO:0000313" key="6">
    <source>
        <dbReference type="Proteomes" id="UP000000844"/>
    </source>
</evidence>
<evidence type="ECO:0000259" key="4">
    <source>
        <dbReference type="Pfam" id="PF13439"/>
    </source>
</evidence>
<protein>
    <submittedName>
        <fullName evidence="5">Glycosyl transferase group 1</fullName>
    </submittedName>
</protein>
<dbReference type="SUPFAM" id="SSF53756">
    <property type="entry name" value="UDP-Glycosyltransferase/glycogen phosphorylase"/>
    <property type="match status" value="1"/>
</dbReference>
<organism evidence="5 6">
    <name type="scientific">Stackebrandtia nassauensis (strain DSM 44728 / CIP 108903 / NRRL B-16338 / NBRC 102104 / LLR-40K-21)</name>
    <dbReference type="NCBI Taxonomy" id="446470"/>
    <lineage>
        <taxon>Bacteria</taxon>
        <taxon>Bacillati</taxon>
        <taxon>Actinomycetota</taxon>
        <taxon>Actinomycetes</taxon>
        <taxon>Glycomycetales</taxon>
        <taxon>Glycomycetaceae</taxon>
        <taxon>Stackebrandtia</taxon>
    </lineage>
</organism>
<name>D3Q1Z3_STANL</name>
<dbReference type="STRING" id="446470.Snas_2168"/>
<dbReference type="OrthoDB" id="9802525at2"/>
<dbReference type="GO" id="GO:0016757">
    <property type="term" value="F:glycosyltransferase activity"/>
    <property type="evidence" value="ECO:0007669"/>
    <property type="project" value="UniProtKB-KW"/>
</dbReference>
<gene>
    <name evidence="5" type="ordered locus">Snas_2168</name>
</gene>
<dbReference type="PANTHER" id="PTHR45947">
    <property type="entry name" value="SULFOQUINOVOSYL TRANSFERASE SQD2"/>
    <property type="match status" value="1"/>
</dbReference>
<keyword evidence="2 5" id="KW-0808">Transferase</keyword>
<evidence type="ECO:0000313" key="5">
    <source>
        <dbReference type="EMBL" id="ADD41860.1"/>
    </source>
</evidence>
<evidence type="ECO:0000256" key="1">
    <source>
        <dbReference type="ARBA" id="ARBA00022676"/>
    </source>
</evidence>
<dbReference type="Pfam" id="PF00534">
    <property type="entry name" value="Glycos_transf_1"/>
    <property type="match status" value="1"/>
</dbReference>
<accession>D3Q1Z3</accession>
<dbReference type="Pfam" id="PF13439">
    <property type="entry name" value="Glyco_transf_4"/>
    <property type="match status" value="1"/>
</dbReference>
<dbReference type="EMBL" id="CP001778">
    <property type="protein sequence ID" value="ADD41860.1"/>
    <property type="molecule type" value="Genomic_DNA"/>
</dbReference>
<dbReference type="eggNOG" id="COG0438">
    <property type="taxonomic scope" value="Bacteria"/>
</dbReference>
<keyword evidence="6" id="KW-1185">Reference proteome</keyword>
<dbReference type="InterPro" id="IPR001296">
    <property type="entry name" value="Glyco_trans_1"/>
</dbReference>
<dbReference type="Proteomes" id="UP000000844">
    <property type="component" value="Chromosome"/>
</dbReference>
<dbReference type="InterPro" id="IPR028098">
    <property type="entry name" value="Glyco_trans_4-like_N"/>
</dbReference>
<dbReference type="Gene3D" id="3.40.50.2000">
    <property type="entry name" value="Glycogen Phosphorylase B"/>
    <property type="match status" value="2"/>
</dbReference>
<dbReference type="HOGENOM" id="CLU_009583_2_0_11"/>
<dbReference type="GO" id="GO:1901137">
    <property type="term" value="P:carbohydrate derivative biosynthetic process"/>
    <property type="evidence" value="ECO:0007669"/>
    <property type="project" value="UniProtKB-ARBA"/>
</dbReference>
<sequence length="399" mass="42998">MIPGTRRVLIASDTYPPDVNGAGYFTHRLAAGLAARGNEVHVVCPSPDGPAGRETRDGVTVHRLRSHPLLLHPTMRFVVPAAVNRAIREVVTAVAPDVVHVQGHFPVGRATLKHAARVGIPTIATNHFMPDNLLHHVKVPTRLRKWVASRAWRDAAAVFARADHVTTPTRLAAEVFRDNGFTGHIEPVSCGIDLSRFHPRSTSATAARARLDLPDRKTILFVGRLDEEKRVHELIRALPSLRRRVDAQLVIAGTGPQGPALTRLAADLGISAYVRFLGFVPDADLPGVYRAADLFAIAGVAELQSIVTLEAMASGLPVVAADAVALPHLVRNGHNGFLFTPGDIDGISTRLEVILESADEIAAMGAASRAMAAEHDHARSLARFEEIYTHLAAPARSRI</sequence>
<dbReference type="InterPro" id="IPR050194">
    <property type="entry name" value="Glycosyltransferase_grp1"/>
</dbReference>
<dbReference type="AlphaFoldDB" id="D3Q1Z3"/>
<reference evidence="5 6" key="1">
    <citation type="journal article" date="2009" name="Stand. Genomic Sci.">
        <title>Complete genome sequence of Stackebrandtia nassauensis type strain (LLR-40K-21).</title>
        <authorList>
            <person name="Munk C."/>
            <person name="Lapidus A."/>
            <person name="Copeland A."/>
            <person name="Jando M."/>
            <person name="Mayilraj S."/>
            <person name="Glavina Del Rio T."/>
            <person name="Nolan M."/>
            <person name="Chen F."/>
            <person name="Lucas S."/>
            <person name="Tice H."/>
            <person name="Cheng J.F."/>
            <person name="Han C."/>
            <person name="Detter J.C."/>
            <person name="Bruce D."/>
            <person name="Goodwin L."/>
            <person name="Chain P."/>
            <person name="Pitluck S."/>
            <person name="Goker M."/>
            <person name="Ovchinikova G."/>
            <person name="Pati A."/>
            <person name="Ivanova N."/>
            <person name="Mavromatis K."/>
            <person name="Chen A."/>
            <person name="Palaniappan K."/>
            <person name="Land M."/>
            <person name="Hauser L."/>
            <person name="Chang Y.J."/>
            <person name="Jeffries C.D."/>
            <person name="Bristow J."/>
            <person name="Eisen J.A."/>
            <person name="Markowitz V."/>
            <person name="Hugenholtz P."/>
            <person name="Kyrpides N.C."/>
            <person name="Klenk H.P."/>
        </authorList>
    </citation>
    <scope>NUCLEOTIDE SEQUENCE [LARGE SCALE GENOMIC DNA]</scope>
    <source>
        <strain evidence="6">DSM 44728 / CIP 108903 / NRRL B-16338 / NBRC 102104 / LLR-40K-21</strain>
    </source>
</reference>
<feature type="domain" description="Glycosyl transferase family 1" evidence="3">
    <location>
        <begin position="212"/>
        <end position="369"/>
    </location>
</feature>
<feature type="domain" description="Glycosyltransferase subfamily 4-like N-terminal" evidence="4">
    <location>
        <begin position="19"/>
        <end position="196"/>
    </location>
</feature>
<evidence type="ECO:0000259" key="3">
    <source>
        <dbReference type="Pfam" id="PF00534"/>
    </source>
</evidence>
<dbReference type="CAZy" id="GT4">
    <property type="family name" value="Glycosyltransferase Family 4"/>
</dbReference>
<dbReference type="KEGG" id="sna:Snas_2168"/>